<keyword evidence="2" id="KW-1185">Reference proteome</keyword>
<protein>
    <submittedName>
        <fullName evidence="1">Uncharacterized protein</fullName>
    </submittedName>
</protein>
<comment type="caution">
    <text evidence="1">The sequence shown here is derived from an EMBL/GenBank/DDBJ whole genome shotgun (WGS) entry which is preliminary data.</text>
</comment>
<evidence type="ECO:0000313" key="1">
    <source>
        <dbReference type="EMBL" id="GAA3709483.1"/>
    </source>
</evidence>
<sequence length="99" mass="10002">MTFRASIGEAVTALQDAAGRAGMQLLSSDAASGIFVFTAGRMVLAAGEKVTAQISEVAPGTVQVTLSSNLQFGVGNIGRNGAGRDRMGDALAQLLPPVP</sequence>
<dbReference type="EMBL" id="BAABDC010000004">
    <property type="protein sequence ID" value="GAA3709483.1"/>
    <property type="molecule type" value="Genomic_DNA"/>
</dbReference>
<accession>A0ABP7DS01</accession>
<dbReference type="Proteomes" id="UP001501468">
    <property type="component" value="Unassembled WGS sequence"/>
</dbReference>
<reference evidence="2" key="1">
    <citation type="journal article" date="2019" name="Int. J. Syst. Evol. Microbiol.">
        <title>The Global Catalogue of Microorganisms (GCM) 10K type strain sequencing project: providing services to taxonomists for standard genome sequencing and annotation.</title>
        <authorList>
            <consortium name="The Broad Institute Genomics Platform"/>
            <consortium name="The Broad Institute Genome Sequencing Center for Infectious Disease"/>
            <person name="Wu L."/>
            <person name="Ma J."/>
        </authorList>
    </citation>
    <scope>NUCLEOTIDE SEQUENCE [LARGE SCALE GENOMIC DNA]</scope>
    <source>
        <strain evidence="2">JCM 17125</strain>
    </source>
</reference>
<gene>
    <name evidence="1" type="ORF">GCM10022399_27830</name>
</gene>
<organism evidence="1 2">
    <name type="scientific">Terrabacter ginsenosidimutans</name>
    <dbReference type="NCBI Taxonomy" id="490575"/>
    <lineage>
        <taxon>Bacteria</taxon>
        <taxon>Bacillati</taxon>
        <taxon>Actinomycetota</taxon>
        <taxon>Actinomycetes</taxon>
        <taxon>Micrococcales</taxon>
        <taxon>Intrasporangiaceae</taxon>
        <taxon>Terrabacter</taxon>
    </lineage>
</organism>
<proteinExistence type="predicted"/>
<name>A0ABP7DS01_9MICO</name>
<evidence type="ECO:0000313" key="2">
    <source>
        <dbReference type="Proteomes" id="UP001501468"/>
    </source>
</evidence>